<evidence type="ECO:0000256" key="7">
    <source>
        <dbReference type="ARBA" id="ARBA00022737"/>
    </source>
</evidence>
<keyword evidence="10 14" id="KW-1133">Transmembrane helix</keyword>
<keyword evidence="11 14" id="KW-0482">Metalloprotease</keyword>
<organism evidence="16 17">
    <name type="scientific">Dactylosporangium darangshiense</name>
    <dbReference type="NCBI Taxonomy" id="579108"/>
    <lineage>
        <taxon>Bacteria</taxon>
        <taxon>Bacillati</taxon>
        <taxon>Actinomycetota</taxon>
        <taxon>Actinomycetes</taxon>
        <taxon>Micromonosporales</taxon>
        <taxon>Micromonosporaceae</taxon>
        <taxon>Dactylosporangium</taxon>
    </lineage>
</organism>
<dbReference type="GO" id="GO:0006508">
    <property type="term" value="P:proteolysis"/>
    <property type="evidence" value="ECO:0007669"/>
    <property type="project" value="UniProtKB-KW"/>
</dbReference>
<keyword evidence="4 14" id="KW-0645">Protease</keyword>
<feature type="domain" description="CBS" evidence="15">
    <location>
        <begin position="317"/>
        <end position="362"/>
    </location>
</feature>
<keyword evidence="17" id="KW-1185">Reference proteome</keyword>
<evidence type="ECO:0000256" key="10">
    <source>
        <dbReference type="ARBA" id="ARBA00022989"/>
    </source>
</evidence>
<feature type="transmembrane region" description="Helical" evidence="14">
    <location>
        <begin position="45"/>
        <end position="69"/>
    </location>
</feature>
<dbReference type="PANTHER" id="PTHR39188:SF3">
    <property type="entry name" value="STAGE IV SPORULATION PROTEIN FB"/>
    <property type="match status" value="1"/>
</dbReference>
<feature type="transmembrane region" description="Helical" evidence="14">
    <location>
        <begin position="21"/>
        <end position="39"/>
    </location>
</feature>
<dbReference type="PIRSF" id="PIRSF006404">
    <property type="entry name" value="UCP006404_Pept_M50_CBS"/>
    <property type="match status" value="1"/>
</dbReference>
<evidence type="ECO:0000256" key="13">
    <source>
        <dbReference type="ARBA" id="ARBA00023136"/>
    </source>
</evidence>
<feature type="transmembrane region" description="Helical" evidence="14">
    <location>
        <begin position="138"/>
        <end position="160"/>
    </location>
</feature>
<keyword evidence="12" id="KW-0129">CBS domain</keyword>
<accession>A0ABP8CYP4</accession>
<name>A0ABP8CYP4_9ACTN</name>
<dbReference type="RefSeq" id="WP_345121802.1">
    <property type="nucleotide sequence ID" value="NZ_BAABAT010000002.1"/>
</dbReference>
<feature type="transmembrane region" description="Helical" evidence="14">
    <location>
        <begin position="204"/>
        <end position="227"/>
    </location>
</feature>
<keyword evidence="3 14" id="KW-1003">Cell membrane</keyword>
<keyword evidence="8 14" id="KW-0378">Hydrolase</keyword>
<keyword evidence="6 14" id="KW-0479">Metal-binding</keyword>
<dbReference type="InterPro" id="IPR016483">
    <property type="entry name" value="UCP006404_Pept_M50_CBS"/>
</dbReference>
<dbReference type="EMBL" id="BAABAT010000002">
    <property type="protein sequence ID" value="GAA4245024.1"/>
    <property type="molecule type" value="Genomic_DNA"/>
</dbReference>
<dbReference type="InterPro" id="IPR046342">
    <property type="entry name" value="CBS_dom_sf"/>
</dbReference>
<proteinExistence type="inferred from homology"/>
<evidence type="ECO:0000256" key="6">
    <source>
        <dbReference type="ARBA" id="ARBA00022723"/>
    </source>
</evidence>
<dbReference type="InterPro" id="IPR008915">
    <property type="entry name" value="Peptidase_M50"/>
</dbReference>
<keyword evidence="13 14" id="KW-0472">Membrane</keyword>
<keyword evidence="7" id="KW-0677">Repeat</keyword>
<evidence type="ECO:0000256" key="12">
    <source>
        <dbReference type="ARBA" id="ARBA00023122"/>
    </source>
</evidence>
<comment type="similarity">
    <text evidence="2 14">Belongs to the peptidase M50B family.</text>
</comment>
<evidence type="ECO:0000256" key="4">
    <source>
        <dbReference type="ARBA" id="ARBA00022670"/>
    </source>
</evidence>
<evidence type="ECO:0000313" key="16">
    <source>
        <dbReference type="EMBL" id="GAA4245024.1"/>
    </source>
</evidence>
<evidence type="ECO:0000259" key="15">
    <source>
        <dbReference type="SMART" id="SM00116"/>
    </source>
</evidence>
<evidence type="ECO:0000256" key="14">
    <source>
        <dbReference type="PIRNR" id="PIRNR006404"/>
    </source>
</evidence>
<gene>
    <name evidence="16" type="ORF">GCM10022255_010570</name>
</gene>
<dbReference type="Pfam" id="PF00571">
    <property type="entry name" value="CBS"/>
    <property type="match status" value="1"/>
</dbReference>
<comment type="cofactor">
    <cofactor evidence="14">
        <name>Zn(2+)</name>
        <dbReference type="ChEBI" id="CHEBI:29105"/>
    </cofactor>
    <text evidence="14">Binds 1 zinc ion per subunit.</text>
</comment>
<dbReference type="SMART" id="SM00116">
    <property type="entry name" value="CBS"/>
    <property type="match status" value="1"/>
</dbReference>
<comment type="subcellular location">
    <subcellularLocation>
        <location evidence="1 14">Cell membrane</location>
        <topology evidence="1 14">Multi-pass membrane protein</topology>
    </subcellularLocation>
</comment>
<evidence type="ECO:0000313" key="17">
    <source>
        <dbReference type="Proteomes" id="UP001500620"/>
    </source>
</evidence>
<comment type="caution">
    <text evidence="16">The sequence shown here is derived from an EMBL/GenBank/DDBJ whole genome shotgun (WGS) entry which is preliminary data.</text>
</comment>
<dbReference type="SUPFAM" id="SSF54631">
    <property type="entry name" value="CBS-domain pair"/>
    <property type="match status" value="1"/>
</dbReference>
<dbReference type="InterPro" id="IPR000644">
    <property type="entry name" value="CBS_dom"/>
</dbReference>
<reference evidence="17" key="1">
    <citation type="journal article" date="2019" name="Int. J. Syst. Evol. Microbiol.">
        <title>The Global Catalogue of Microorganisms (GCM) 10K type strain sequencing project: providing services to taxonomists for standard genome sequencing and annotation.</title>
        <authorList>
            <consortium name="The Broad Institute Genomics Platform"/>
            <consortium name="The Broad Institute Genome Sequencing Center for Infectious Disease"/>
            <person name="Wu L."/>
            <person name="Ma J."/>
        </authorList>
    </citation>
    <scope>NUCLEOTIDE SEQUENCE [LARGE SCALE GENOMIC DNA]</scope>
    <source>
        <strain evidence="17">JCM 17441</strain>
    </source>
</reference>
<evidence type="ECO:0000256" key="8">
    <source>
        <dbReference type="ARBA" id="ARBA00022801"/>
    </source>
</evidence>
<sequence>MRPGVPLGTIAGIKIGANWSVLVVAVLLVQMLALAVVPAGTPVRWLLATAGAVTFLLSLLAHELAHAFVARAFGVRVERVTLWLLGGVAELGGEPPSPRADLLTAAAGPAASALFGGLVGTIAVGLDAIGAPAGVVAVMRWLAAVNVLLAAFNLLPGAPLDGGRVLRAALWRWHGDRDRAALGAAGVGRVLGWCLLALGASELLVAGLIGGIWLALIGWFLVSAAGVEAGIARNRMVLHDAPVSSAMQTRIACVDADCTVAEAAAAVIEAAPEGRAVALRTAGGRPEGLVRVADFARVPPSQRADVPVRRIAMPSNAVAVVAPAQRLADVAGAVSRAGGALVVDNGVLVGLLDRADVARAFERGALGSGHPGPGADAGDS</sequence>
<dbReference type="Gene3D" id="3.10.580.10">
    <property type="entry name" value="CBS-domain"/>
    <property type="match status" value="1"/>
</dbReference>
<feature type="transmembrane region" description="Helical" evidence="14">
    <location>
        <begin position="102"/>
        <end position="126"/>
    </location>
</feature>
<keyword evidence="9 14" id="KW-0862">Zinc</keyword>
<evidence type="ECO:0000256" key="3">
    <source>
        <dbReference type="ARBA" id="ARBA00022475"/>
    </source>
</evidence>
<evidence type="ECO:0000256" key="5">
    <source>
        <dbReference type="ARBA" id="ARBA00022692"/>
    </source>
</evidence>
<keyword evidence="5 14" id="KW-0812">Transmembrane</keyword>
<evidence type="ECO:0000256" key="11">
    <source>
        <dbReference type="ARBA" id="ARBA00023049"/>
    </source>
</evidence>
<evidence type="ECO:0000256" key="9">
    <source>
        <dbReference type="ARBA" id="ARBA00022833"/>
    </source>
</evidence>
<dbReference type="PANTHER" id="PTHR39188">
    <property type="entry name" value="MEMBRANE-ASSOCIATED ZINC METALLOPROTEASE M50B"/>
    <property type="match status" value="1"/>
</dbReference>
<dbReference type="GO" id="GO:0008233">
    <property type="term" value="F:peptidase activity"/>
    <property type="evidence" value="ECO:0007669"/>
    <property type="project" value="UniProtKB-KW"/>
</dbReference>
<evidence type="ECO:0000256" key="2">
    <source>
        <dbReference type="ARBA" id="ARBA00007931"/>
    </source>
</evidence>
<evidence type="ECO:0000256" key="1">
    <source>
        <dbReference type="ARBA" id="ARBA00004651"/>
    </source>
</evidence>
<dbReference type="Pfam" id="PF02163">
    <property type="entry name" value="Peptidase_M50"/>
    <property type="match status" value="2"/>
</dbReference>
<protein>
    <recommendedName>
        <fullName evidence="14">Zinc metalloprotease</fullName>
    </recommendedName>
</protein>
<dbReference type="Proteomes" id="UP001500620">
    <property type="component" value="Unassembled WGS sequence"/>
</dbReference>